<dbReference type="Proteomes" id="UP000006860">
    <property type="component" value="Chromosome"/>
</dbReference>
<dbReference type="eggNOG" id="ENOG50335DK">
    <property type="taxonomic scope" value="Bacteria"/>
</dbReference>
<evidence type="ECO:0008006" key="4">
    <source>
        <dbReference type="Google" id="ProtNLM"/>
    </source>
</evidence>
<dbReference type="AlphaFoldDB" id="F0SML5"/>
<keyword evidence="3" id="KW-1185">Reference proteome</keyword>
<keyword evidence="1" id="KW-0732">Signal</keyword>
<dbReference type="EMBL" id="CP002546">
    <property type="protein sequence ID" value="ADY57777.1"/>
    <property type="molecule type" value="Genomic_DNA"/>
</dbReference>
<proteinExistence type="predicted"/>
<reference evidence="3" key="1">
    <citation type="submission" date="2011-02" db="EMBL/GenBank/DDBJ databases">
        <title>The complete genome of Planctomyces brasiliensis DSM 5305.</title>
        <authorList>
            <person name="Lucas S."/>
            <person name="Copeland A."/>
            <person name="Lapidus A."/>
            <person name="Bruce D."/>
            <person name="Goodwin L."/>
            <person name="Pitluck S."/>
            <person name="Kyrpides N."/>
            <person name="Mavromatis K."/>
            <person name="Pagani I."/>
            <person name="Ivanova N."/>
            <person name="Ovchinnikova G."/>
            <person name="Lu M."/>
            <person name="Detter J.C."/>
            <person name="Han C."/>
            <person name="Land M."/>
            <person name="Hauser L."/>
            <person name="Markowitz V."/>
            <person name="Cheng J.-F."/>
            <person name="Hugenholtz P."/>
            <person name="Woyke T."/>
            <person name="Wu D."/>
            <person name="Tindall B."/>
            <person name="Pomrenke H.G."/>
            <person name="Brambilla E."/>
            <person name="Klenk H.-P."/>
            <person name="Eisen J.A."/>
        </authorList>
    </citation>
    <scope>NUCLEOTIDE SEQUENCE [LARGE SCALE GENOMIC DNA]</scope>
    <source>
        <strain evidence="3">ATCC 49424 / DSM 5305 / JCM 21570 / NBRC 103401 / IFAM 1448</strain>
    </source>
</reference>
<protein>
    <recommendedName>
        <fullName evidence="4">Carboxypeptidase regulatory-like domain-containing protein</fullName>
    </recommendedName>
</protein>
<gene>
    <name evidence="2" type="ordered locus">Plabr_0147</name>
</gene>
<evidence type="ECO:0000313" key="3">
    <source>
        <dbReference type="Proteomes" id="UP000006860"/>
    </source>
</evidence>
<evidence type="ECO:0000313" key="2">
    <source>
        <dbReference type="EMBL" id="ADY57777.1"/>
    </source>
</evidence>
<dbReference type="OrthoDB" id="289368at2"/>
<feature type="chain" id="PRO_5003258707" description="Carboxypeptidase regulatory-like domain-containing protein" evidence="1">
    <location>
        <begin position="28"/>
        <end position="152"/>
    </location>
</feature>
<dbReference type="PROSITE" id="PS51257">
    <property type="entry name" value="PROKAR_LIPOPROTEIN"/>
    <property type="match status" value="1"/>
</dbReference>
<evidence type="ECO:0000256" key="1">
    <source>
        <dbReference type="SAM" id="SignalP"/>
    </source>
</evidence>
<sequence length="152" mass="16369">MNNGTLKNGSRFSVPSCLLWLALSAIAGCWGGSGALPYERAAVSGTVTWKGSPLESGMIRFVPDTEVIKGQVAGKPVFGRIENGNYQIPADKGPTVGKNRVEITSYRKTGKKRQEEDSVIEEQVQFLPDNYNTNSSLTADVTAGENAINFDL</sequence>
<dbReference type="KEGG" id="pbs:Plabr_0147"/>
<accession>F0SML5</accession>
<dbReference type="HOGENOM" id="CLU_113730_3_0_0"/>
<organism evidence="2 3">
    <name type="scientific">Rubinisphaera brasiliensis (strain ATCC 49424 / DSM 5305 / JCM 21570 / IAM 15109 / NBRC 103401 / IFAM 1448)</name>
    <name type="common">Planctomyces brasiliensis</name>
    <dbReference type="NCBI Taxonomy" id="756272"/>
    <lineage>
        <taxon>Bacteria</taxon>
        <taxon>Pseudomonadati</taxon>
        <taxon>Planctomycetota</taxon>
        <taxon>Planctomycetia</taxon>
        <taxon>Planctomycetales</taxon>
        <taxon>Planctomycetaceae</taxon>
        <taxon>Rubinisphaera</taxon>
    </lineage>
</organism>
<dbReference type="RefSeq" id="WP_013626521.1">
    <property type="nucleotide sequence ID" value="NC_015174.1"/>
</dbReference>
<feature type="signal peptide" evidence="1">
    <location>
        <begin position="1"/>
        <end position="27"/>
    </location>
</feature>
<name>F0SML5_RUBBR</name>